<keyword evidence="4 5" id="KW-0472">Membrane</keyword>
<dbReference type="Proteomes" id="UP000696485">
    <property type="component" value="Unassembled WGS sequence"/>
</dbReference>
<feature type="transmembrane region" description="Helical" evidence="5">
    <location>
        <begin position="252"/>
        <end position="273"/>
    </location>
</feature>
<name>A0A9P5SDG6_9FUNG</name>
<evidence type="ECO:0000313" key="7">
    <source>
        <dbReference type="EMBL" id="KAF9326436.1"/>
    </source>
</evidence>
<feature type="transmembrane region" description="Helical" evidence="5">
    <location>
        <begin position="161"/>
        <end position="182"/>
    </location>
</feature>
<protein>
    <recommendedName>
        <fullName evidence="6">Major facilitator superfamily (MFS) profile domain-containing protein</fullName>
    </recommendedName>
</protein>
<dbReference type="EMBL" id="JAAAUY010000783">
    <property type="protein sequence ID" value="KAF9326436.1"/>
    <property type="molecule type" value="Genomic_DNA"/>
</dbReference>
<dbReference type="InterPro" id="IPR036259">
    <property type="entry name" value="MFS_trans_sf"/>
</dbReference>
<dbReference type="Pfam" id="PF07690">
    <property type="entry name" value="MFS_1"/>
    <property type="match status" value="1"/>
</dbReference>
<evidence type="ECO:0000256" key="1">
    <source>
        <dbReference type="ARBA" id="ARBA00004141"/>
    </source>
</evidence>
<dbReference type="GO" id="GO:0005886">
    <property type="term" value="C:plasma membrane"/>
    <property type="evidence" value="ECO:0007669"/>
    <property type="project" value="TreeGrafter"/>
</dbReference>
<feature type="transmembrane region" description="Helical" evidence="5">
    <location>
        <begin position="390"/>
        <end position="410"/>
    </location>
</feature>
<dbReference type="GO" id="GO:0022857">
    <property type="term" value="F:transmembrane transporter activity"/>
    <property type="evidence" value="ECO:0007669"/>
    <property type="project" value="InterPro"/>
</dbReference>
<dbReference type="PANTHER" id="PTHR23501">
    <property type="entry name" value="MAJOR FACILITATOR SUPERFAMILY"/>
    <property type="match status" value="1"/>
</dbReference>
<feature type="transmembrane region" description="Helical" evidence="5">
    <location>
        <begin position="364"/>
        <end position="381"/>
    </location>
</feature>
<feature type="transmembrane region" description="Helical" evidence="5">
    <location>
        <begin position="525"/>
        <end position="544"/>
    </location>
</feature>
<evidence type="ECO:0000259" key="6">
    <source>
        <dbReference type="PROSITE" id="PS50850"/>
    </source>
</evidence>
<gene>
    <name evidence="7" type="ORF">BG006_010137</name>
</gene>
<comment type="caution">
    <text evidence="7">The sequence shown here is derived from an EMBL/GenBank/DDBJ whole genome shotgun (WGS) entry which is preliminary data.</text>
</comment>
<dbReference type="Gene3D" id="1.20.1250.20">
    <property type="entry name" value="MFS general substrate transporter like domains"/>
    <property type="match status" value="2"/>
</dbReference>
<feature type="transmembrane region" description="Helical" evidence="5">
    <location>
        <begin position="109"/>
        <end position="127"/>
    </location>
</feature>
<feature type="transmembrane region" description="Helical" evidence="5">
    <location>
        <begin position="77"/>
        <end position="97"/>
    </location>
</feature>
<keyword evidence="8" id="KW-1185">Reference proteome</keyword>
<sequence>MVNEKNVDVDVEATVPVQTTKQEGSLAARILDPQSWSRKEYLFLTGGILTQAIMYAFEVNLMYGCIGNITGIFKVSSLSSILPTILQILSAALVPFYTKVSDVTGRAQALTFAMFFYLVGYTIQGTSNDFVQFALGQIAYGIGSTGMATLTQVLIADTTILINRGIVFALWDLPSGAMIFITNPLINPLSNVVMHPGLNWRIVYLTIGLVALFGAIAVLTPLWYLQRKGERKFKASGEVIPRRSISWLLHEFDTVGALLITLGMSLTLLPMILARTFDGNWSNPSIQAMFICGVIFLILLVVWEVRYTDRPIMSMKIWGNRTAFGGLVVGFVMTVMASMNWQYYTLYLVISRDIDFQYALLLERGYQLAYLVFQLGTALLMKRLNTLRPFIWVGIVVHTIGIGLMIPARHPDSSDFFVVITQTIVGAAGGMAAIASSVAVTGVVAKKDLATVIGATQLMGSFGSAFGSALSGGIWTQYLPGRLAMHITGPYNETLAMNDPLFYIPSLDPVTRRQLVEAYSDSQKLMSIISCSIAVVACFCAFMMQHVDLKQDQEQQDRIANGTHEKELIEEVKN</sequence>
<dbReference type="PANTHER" id="PTHR23501:SF87">
    <property type="entry name" value="SIDEROPHORE IRON TRANSPORTER 2"/>
    <property type="match status" value="1"/>
</dbReference>
<dbReference type="InterPro" id="IPR020846">
    <property type="entry name" value="MFS_dom"/>
</dbReference>
<evidence type="ECO:0000256" key="3">
    <source>
        <dbReference type="ARBA" id="ARBA00022989"/>
    </source>
</evidence>
<dbReference type="PROSITE" id="PS50850">
    <property type="entry name" value="MFS"/>
    <property type="match status" value="1"/>
</dbReference>
<dbReference type="AlphaFoldDB" id="A0A9P5SDG6"/>
<keyword evidence="2 5" id="KW-0812">Transmembrane</keyword>
<feature type="transmembrane region" description="Helical" evidence="5">
    <location>
        <begin position="452"/>
        <end position="475"/>
    </location>
</feature>
<feature type="transmembrane region" description="Helical" evidence="5">
    <location>
        <begin position="202"/>
        <end position="225"/>
    </location>
</feature>
<dbReference type="InterPro" id="IPR011701">
    <property type="entry name" value="MFS"/>
</dbReference>
<dbReference type="SUPFAM" id="SSF103473">
    <property type="entry name" value="MFS general substrate transporter"/>
    <property type="match status" value="1"/>
</dbReference>
<evidence type="ECO:0000256" key="5">
    <source>
        <dbReference type="SAM" id="Phobius"/>
    </source>
</evidence>
<keyword evidence="3 5" id="KW-1133">Transmembrane helix</keyword>
<proteinExistence type="predicted"/>
<feature type="transmembrane region" description="Helical" evidence="5">
    <location>
        <begin position="285"/>
        <end position="303"/>
    </location>
</feature>
<organism evidence="7 8">
    <name type="scientific">Podila minutissima</name>
    <dbReference type="NCBI Taxonomy" id="64525"/>
    <lineage>
        <taxon>Eukaryota</taxon>
        <taxon>Fungi</taxon>
        <taxon>Fungi incertae sedis</taxon>
        <taxon>Mucoromycota</taxon>
        <taxon>Mortierellomycotina</taxon>
        <taxon>Mortierellomycetes</taxon>
        <taxon>Mortierellales</taxon>
        <taxon>Mortierellaceae</taxon>
        <taxon>Podila</taxon>
    </lineage>
</organism>
<evidence type="ECO:0000313" key="8">
    <source>
        <dbReference type="Proteomes" id="UP000696485"/>
    </source>
</evidence>
<evidence type="ECO:0000256" key="2">
    <source>
        <dbReference type="ARBA" id="ARBA00022692"/>
    </source>
</evidence>
<reference evidence="7" key="1">
    <citation type="journal article" date="2020" name="Fungal Divers.">
        <title>Resolving the Mortierellaceae phylogeny through synthesis of multi-gene phylogenetics and phylogenomics.</title>
        <authorList>
            <person name="Vandepol N."/>
            <person name="Liber J."/>
            <person name="Desiro A."/>
            <person name="Na H."/>
            <person name="Kennedy M."/>
            <person name="Barry K."/>
            <person name="Grigoriev I.V."/>
            <person name="Miller A.N."/>
            <person name="O'Donnell K."/>
            <person name="Stajich J.E."/>
            <person name="Bonito G."/>
        </authorList>
    </citation>
    <scope>NUCLEOTIDE SEQUENCE</scope>
    <source>
        <strain evidence="7">NVP1</strain>
    </source>
</reference>
<feature type="transmembrane region" description="Helical" evidence="5">
    <location>
        <begin position="41"/>
        <end position="57"/>
    </location>
</feature>
<evidence type="ECO:0000256" key="4">
    <source>
        <dbReference type="ARBA" id="ARBA00023136"/>
    </source>
</evidence>
<feature type="transmembrane region" description="Helical" evidence="5">
    <location>
        <begin position="324"/>
        <end position="344"/>
    </location>
</feature>
<accession>A0A9P5SDG6</accession>
<comment type="subcellular location">
    <subcellularLocation>
        <location evidence="1">Membrane</location>
        <topology evidence="1">Multi-pass membrane protein</topology>
    </subcellularLocation>
</comment>
<feature type="domain" description="Major facilitator superfamily (MFS) profile" evidence="6">
    <location>
        <begin position="44"/>
        <end position="548"/>
    </location>
</feature>
<feature type="transmembrane region" description="Helical" evidence="5">
    <location>
        <begin position="133"/>
        <end position="154"/>
    </location>
</feature>
<feature type="transmembrane region" description="Helical" evidence="5">
    <location>
        <begin position="416"/>
        <end position="440"/>
    </location>
</feature>